<keyword evidence="10 13" id="KW-0067">ATP-binding</keyword>
<dbReference type="InterPro" id="IPR038385">
    <property type="entry name" value="Sua5/YwlC_C"/>
</dbReference>
<keyword evidence="18" id="KW-1185">Reference proteome</keyword>
<dbReference type="Pfam" id="PF01300">
    <property type="entry name" value="Sua5_yciO_yrdC"/>
    <property type="match status" value="1"/>
</dbReference>
<evidence type="ECO:0000256" key="10">
    <source>
        <dbReference type="ARBA" id="ARBA00022840"/>
    </source>
</evidence>
<dbReference type="GO" id="GO:0008033">
    <property type="term" value="P:tRNA processing"/>
    <property type="evidence" value="ECO:0007669"/>
    <property type="project" value="UniProtKB-KW"/>
</dbReference>
<dbReference type="Gene3D" id="3.90.870.10">
    <property type="entry name" value="DHBP synthase"/>
    <property type="match status" value="1"/>
</dbReference>
<dbReference type="InterPro" id="IPR050156">
    <property type="entry name" value="TC-AMP_synthase_SUA5"/>
</dbReference>
<dbReference type="InterPro" id="IPR005145">
    <property type="entry name" value="Sua5_C"/>
</dbReference>
<comment type="caution">
    <text evidence="17">The sequence shown here is derived from an EMBL/GenBank/DDBJ whole genome shotgun (WGS) entry which is preliminary data.</text>
</comment>
<evidence type="ECO:0000313" key="17">
    <source>
        <dbReference type="EMBL" id="MBK1698769.1"/>
    </source>
</evidence>
<evidence type="ECO:0000256" key="9">
    <source>
        <dbReference type="ARBA" id="ARBA00022741"/>
    </source>
</evidence>
<sequence>MTDAVHRPELADATDPRALAHAAELLRTGGLIAFPTETVYGLGADATDARAVARIYEAKGRPSFNPLISHCADAEAAFAEGRFDARARALATRFWPGPLTLVVRRAPDSRIADLTAAGLDTLALRVPGSETARRLLTLTGRPVAAPSANRSGSISPTTARHVADSLGNAVDLILDGGPCPVGVESTVIDLSGDRPALLRPGGLPREELEAAAGPLRDPASDPDAPTSPGQLASHYAPNARLRLNATDPSADEALLAFGPEVPGGAKATLNLSPTGDLREAAANLFAQLHALDRPDIRGIAAMPVPETGLGAAINDRLRRAAAPRGYD</sequence>
<dbReference type="GO" id="GO:0005737">
    <property type="term" value="C:cytoplasm"/>
    <property type="evidence" value="ECO:0007669"/>
    <property type="project" value="UniProtKB-SubCell"/>
</dbReference>
<evidence type="ECO:0000256" key="5">
    <source>
        <dbReference type="ARBA" id="ARBA00022490"/>
    </source>
</evidence>
<dbReference type="Proteomes" id="UP000778970">
    <property type="component" value="Unassembled WGS sequence"/>
</dbReference>
<feature type="region of interest" description="Disordered" evidence="15">
    <location>
        <begin position="212"/>
        <end position="233"/>
    </location>
</feature>
<evidence type="ECO:0000313" key="18">
    <source>
        <dbReference type="Proteomes" id="UP000778970"/>
    </source>
</evidence>
<dbReference type="Gene3D" id="3.40.50.11030">
    <property type="entry name" value="Threonylcarbamoyl-AMP synthase, C-terminal domain"/>
    <property type="match status" value="1"/>
</dbReference>
<dbReference type="EC" id="2.7.7.87" evidence="3 13"/>
<dbReference type="PANTHER" id="PTHR17490:SF16">
    <property type="entry name" value="THREONYLCARBAMOYL-AMP SYNTHASE"/>
    <property type="match status" value="1"/>
</dbReference>
<feature type="binding site" evidence="14">
    <location>
        <position position="147"/>
    </location>
    <ligand>
        <name>ATP</name>
        <dbReference type="ChEBI" id="CHEBI:30616"/>
    </ligand>
</feature>
<dbReference type="Pfam" id="PF03481">
    <property type="entry name" value="Sua5_C"/>
    <property type="match status" value="1"/>
</dbReference>
<keyword evidence="6 13" id="KW-0808">Transferase</keyword>
<keyword evidence="9 13" id="KW-0547">Nucleotide-binding</keyword>
<feature type="binding site" evidence="14">
    <location>
        <position position="235"/>
    </location>
    <ligand>
        <name>ATP</name>
        <dbReference type="ChEBI" id="CHEBI:30616"/>
    </ligand>
</feature>
<keyword evidence="7 13" id="KW-0819">tRNA processing</keyword>
<dbReference type="RefSeq" id="WP_027288005.1">
    <property type="nucleotide sequence ID" value="NZ_NRRE01000030.1"/>
</dbReference>
<evidence type="ECO:0000256" key="2">
    <source>
        <dbReference type="ARBA" id="ARBA00007663"/>
    </source>
</evidence>
<feature type="binding site" evidence="14">
    <location>
        <position position="199"/>
    </location>
    <ligand>
        <name>ATP</name>
        <dbReference type="ChEBI" id="CHEBI:30616"/>
    </ligand>
</feature>
<accession>A0A934QLM3</accession>
<feature type="binding site" evidence="14">
    <location>
        <position position="155"/>
    </location>
    <ligand>
        <name>ATP</name>
        <dbReference type="ChEBI" id="CHEBI:30616"/>
    </ligand>
</feature>
<dbReference type="PIRSF" id="PIRSF004930">
    <property type="entry name" value="Tln_factor_SUA5"/>
    <property type="match status" value="1"/>
</dbReference>
<evidence type="ECO:0000256" key="11">
    <source>
        <dbReference type="ARBA" id="ARBA00029774"/>
    </source>
</evidence>
<feature type="binding site" evidence="14">
    <location>
        <position position="121"/>
    </location>
    <ligand>
        <name>ATP</name>
        <dbReference type="ChEBI" id="CHEBI:30616"/>
    </ligand>
</feature>
<organism evidence="17 18">
    <name type="scientific">Rhodovibrio salinarum</name>
    <dbReference type="NCBI Taxonomy" id="1087"/>
    <lineage>
        <taxon>Bacteria</taxon>
        <taxon>Pseudomonadati</taxon>
        <taxon>Pseudomonadota</taxon>
        <taxon>Alphaproteobacteria</taxon>
        <taxon>Rhodospirillales</taxon>
        <taxon>Rhodovibrionaceae</taxon>
        <taxon>Rhodovibrio</taxon>
    </lineage>
</organism>
<dbReference type="SUPFAM" id="SSF55821">
    <property type="entry name" value="YrdC/RibB"/>
    <property type="match status" value="1"/>
</dbReference>
<dbReference type="GO" id="GO:0003725">
    <property type="term" value="F:double-stranded RNA binding"/>
    <property type="evidence" value="ECO:0007669"/>
    <property type="project" value="UniProtKB-UniRule"/>
</dbReference>
<dbReference type="GO" id="GO:0006450">
    <property type="term" value="P:regulation of translational fidelity"/>
    <property type="evidence" value="ECO:0007669"/>
    <property type="project" value="TreeGrafter"/>
</dbReference>
<feature type="binding site" evidence="14">
    <location>
        <position position="125"/>
    </location>
    <ligand>
        <name>L-threonine</name>
        <dbReference type="ChEBI" id="CHEBI:57926"/>
    </ligand>
</feature>
<feature type="binding site" evidence="14">
    <location>
        <position position="38"/>
    </location>
    <ligand>
        <name>L-threonine</name>
        <dbReference type="ChEBI" id="CHEBI:57926"/>
    </ligand>
</feature>
<feature type="domain" description="YrdC-like" evidence="16">
    <location>
        <begin position="16"/>
        <end position="203"/>
    </location>
</feature>
<reference evidence="17" key="2">
    <citation type="journal article" date="2020" name="Microorganisms">
        <title>Osmotic Adaptation and Compatible Solute Biosynthesis of Phototrophic Bacteria as Revealed from Genome Analyses.</title>
        <authorList>
            <person name="Imhoff J.F."/>
            <person name="Rahn T."/>
            <person name="Kunzel S."/>
            <person name="Keller A."/>
            <person name="Neulinger S.C."/>
        </authorList>
    </citation>
    <scope>NUCLEOTIDE SEQUENCE</scope>
    <source>
        <strain evidence="17">DSM 9154</strain>
    </source>
</reference>
<evidence type="ECO:0000259" key="16">
    <source>
        <dbReference type="PROSITE" id="PS51163"/>
    </source>
</evidence>
<dbReference type="EMBL" id="NRRE01000030">
    <property type="protein sequence ID" value="MBK1698769.1"/>
    <property type="molecule type" value="Genomic_DNA"/>
</dbReference>
<evidence type="ECO:0000256" key="1">
    <source>
        <dbReference type="ARBA" id="ARBA00004496"/>
    </source>
</evidence>
<comment type="function">
    <text evidence="13">Required for the formation of a threonylcarbamoyl group on adenosine at position 37 (t(6)A37) in tRNAs that read codons beginning with adenine.</text>
</comment>
<dbReference type="GO" id="GO:0061710">
    <property type="term" value="F:L-threonylcarbamoyladenylate synthase"/>
    <property type="evidence" value="ECO:0007669"/>
    <property type="project" value="UniProtKB-EC"/>
</dbReference>
<dbReference type="GO" id="GO:0005524">
    <property type="term" value="F:ATP binding"/>
    <property type="evidence" value="ECO:0007669"/>
    <property type="project" value="UniProtKB-UniRule"/>
</dbReference>
<dbReference type="PANTHER" id="PTHR17490">
    <property type="entry name" value="SUA5"/>
    <property type="match status" value="1"/>
</dbReference>
<dbReference type="NCBIfam" id="TIGR00057">
    <property type="entry name" value="L-threonylcarbamoyladenylate synthase"/>
    <property type="match status" value="1"/>
</dbReference>
<evidence type="ECO:0000256" key="3">
    <source>
        <dbReference type="ARBA" id="ARBA00012584"/>
    </source>
</evidence>
<feature type="binding site" evidence="14">
    <location>
        <position position="145"/>
    </location>
    <ligand>
        <name>L-threonine</name>
        <dbReference type="ChEBI" id="CHEBI:57926"/>
    </ligand>
</feature>
<dbReference type="InterPro" id="IPR017945">
    <property type="entry name" value="DHBP_synth_RibB-like_a/b_dom"/>
</dbReference>
<reference evidence="17" key="1">
    <citation type="submission" date="2017-08" db="EMBL/GenBank/DDBJ databases">
        <authorList>
            <person name="Imhoff J.F."/>
            <person name="Rahn T."/>
            <person name="Kuenzel S."/>
            <person name="Neulinger S.C."/>
        </authorList>
    </citation>
    <scope>NUCLEOTIDE SEQUENCE</scope>
    <source>
        <strain evidence="17">DSM 9154</strain>
    </source>
</reference>
<protein>
    <recommendedName>
        <fullName evidence="4 13">Threonylcarbamoyl-AMP synthase</fullName>
        <shortName evidence="13">TC-AMP synthase</shortName>
        <ecNumber evidence="3 13">2.7.7.87</ecNumber>
    </recommendedName>
    <alternativeName>
        <fullName evidence="11 13">L-threonylcarbamoyladenylate synthase</fullName>
    </alternativeName>
</protein>
<evidence type="ECO:0000256" key="15">
    <source>
        <dbReference type="SAM" id="MobiDB-lite"/>
    </source>
</evidence>
<comment type="subcellular location">
    <subcellularLocation>
        <location evidence="1 13">Cytoplasm</location>
    </subcellularLocation>
</comment>
<evidence type="ECO:0000256" key="12">
    <source>
        <dbReference type="ARBA" id="ARBA00048366"/>
    </source>
</evidence>
<gene>
    <name evidence="17" type="ORF">CKO21_16105</name>
</gene>
<evidence type="ECO:0000256" key="6">
    <source>
        <dbReference type="ARBA" id="ARBA00022679"/>
    </source>
</evidence>
<feature type="binding site" evidence="14">
    <location>
        <position position="185"/>
    </location>
    <ligand>
        <name>L-threonine</name>
        <dbReference type="ChEBI" id="CHEBI:57926"/>
    </ligand>
</feature>
<keyword evidence="5 13" id="KW-0963">Cytoplasm</keyword>
<feature type="binding site" evidence="14">
    <location>
        <position position="70"/>
    </location>
    <ligand>
        <name>L-threonine</name>
        <dbReference type="ChEBI" id="CHEBI:57926"/>
    </ligand>
</feature>
<dbReference type="InterPro" id="IPR010923">
    <property type="entry name" value="T(6)A37_SUA5"/>
</dbReference>
<dbReference type="PROSITE" id="PS51163">
    <property type="entry name" value="YRDC"/>
    <property type="match status" value="1"/>
</dbReference>
<evidence type="ECO:0000256" key="4">
    <source>
        <dbReference type="ARBA" id="ARBA00015492"/>
    </source>
</evidence>
<feature type="binding site" evidence="14">
    <location>
        <position position="61"/>
    </location>
    <ligand>
        <name>ATP</name>
        <dbReference type="ChEBI" id="CHEBI:30616"/>
    </ligand>
</feature>
<evidence type="ECO:0000256" key="7">
    <source>
        <dbReference type="ARBA" id="ARBA00022694"/>
    </source>
</evidence>
<evidence type="ECO:0000256" key="13">
    <source>
        <dbReference type="PIRNR" id="PIRNR004930"/>
    </source>
</evidence>
<name>A0A934QLM3_9PROT</name>
<evidence type="ECO:0000256" key="14">
    <source>
        <dbReference type="PIRSR" id="PIRSR004930-1"/>
    </source>
</evidence>
<comment type="catalytic activity">
    <reaction evidence="12 13">
        <text>L-threonine + hydrogencarbonate + ATP = L-threonylcarbamoyladenylate + diphosphate + H2O</text>
        <dbReference type="Rhea" id="RHEA:36407"/>
        <dbReference type="ChEBI" id="CHEBI:15377"/>
        <dbReference type="ChEBI" id="CHEBI:17544"/>
        <dbReference type="ChEBI" id="CHEBI:30616"/>
        <dbReference type="ChEBI" id="CHEBI:33019"/>
        <dbReference type="ChEBI" id="CHEBI:57926"/>
        <dbReference type="ChEBI" id="CHEBI:73682"/>
        <dbReference type="EC" id="2.7.7.87"/>
    </reaction>
</comment>
<dbReference type="GO" id="GO:0000049">
    <property type="term" value="F:tRNA binding"/>
    <property type="evidence" value="ECO:0007669"/>
    <property type="project" value="TreeGrafter"/>
</dbReference>
<comment type="similarity">
    <text evidence="2 13">Belongs to the SUA5 family.</text>
</comment>
<proteinExistence type="inferred from homology"/>
<keyword evidence="8 13" id="KW-0548">Nucleotidyltransferase</keyword>
<feature type="binding site" evidence="14">
    <location>
        <position position="65"/>
    </location>
    <ligand>
        <name>ATP</name>
        <dbReference type="ChEBI" id="CHEBI:30616"/>
    </ligand>
</feature>
<evidence type="ECO:0000256" key="8">
    <source>
        <dbReference type="ARBA" id="ARBA00022695"/>
    </source>
</evidence>
<dbReference type="InterPro" id="IPR006070">
    <property type="entry name" value="Sua5-like_dom"/>
</dbReference>
<dbReference type="AlphaFoldDB" id="A0A934QLM3"/>